<dbReference type="InterPro" id="IPR013785">
    <property type="entry name" value="Aldolase_TIM"/>
</dbReference>
<dbReference type="GO" id="GO:0000049">
    <property type="term" value="F:tRNA binding"/>
    <property type="evidence" value="ECO:0007669"/>
    <property type="project" value="UniProtKB-UniRule"/>
</dbReference>
<dbReference type="GO" id="GO:0005737">
    <property type="term" value="C:cytoplasm"/>
    <property type="evidence" value="ECO:0007669"/>
    <property type="project" value="UniProtKB-SubCell"/>
</dbReference>
<evidence type="ECO:0000313" key="16">
    <source>
        <dbReference type="Proteomes" id="UP000283855"/>
    </source>
</evidence>
<comment type="miscellaneous">
    <text evidence="14">Reaction proceeds by a ping-pong mechanism involving intermediate methylation of a conserved cysteine residue.</text>
</comment>
<keyword evidence="7 14" id="KW-0808">Transferase</keyword>
<dbReference type="AlphaFoldDB" id="A0A413T1V3"/>
<comment type="similarity">
    <text evidence="2 14">Belongs to the radical SAM superfamily. RlmN family.</text>
</comment>
<dbReference type="Gene3D" id="3.20.20.70">
    <property type="entry name" value="Aldolase class I"/>
    <property type="match status" value="1"/>
</dbReference>
<dbReference type="GeneID" id="78405018"/>
<dbReference type="SFLD" id="SFLDS00029">
    <property type="entry name" value="Radical_SAM"/>
    <property type="match status" value="1"/>
</dbReference>
<evidence type="ECO:0000256" key="10">
    <source>
        <dbReference type="ARBA" id="ARBA00022723"/>
    </source>
</evidence>
<dbReference type="InterPro" id="IPR007197">
    <property type="entry name" value="rSAM"/>
</dbReference>
<evidence type="ECO:0000256" key="6">
    <source>
        <dbReference type="ARBA" id="ARBA00022603"/>
    </source>
</evidence>
<dbReference type="InterPro" id="IPR040072">
    <property type="entry name" value="Methyltransferase_A"/>
</dbReference>
<dbReference type="SFLD" id="SFLDG01062">
    <property type="entry name" value="methyltransferase_(Class_A)"/>
    <property type="match status" value="1"/>
</dbReference>
<comment type="catalytic activity">
    <reaction evidence="14">
        <text>adenosine(2503) in 23S rRNA + 2 reduced [2Fe-2S]-[ferredoxin] + 2 S-adenosyl-L-methionine = 2-methyladenosine(2503) in 23S rRNA + 5'-deoxyadenosine + L-methionine + 2 oxidized [2Fe-2S]-[ferredoxin] + S-adenosyl-L-homocysteine</text>
        <dbReference type="Rhea" id="RHEA:42916"/>
        <dbReference type="Rhea" id="RHEA-COMP:10000"/>
        <dbReference type="Rhea" id="RHEA-COMP:10001"/>
        <dbReference type="Rhea" id="RHEA-COMP:10152"/>
        <dbReference type="Rhea" id="RHEA-COMP:10282"/>
        <dbReference type="ChEBI" id="CHEBI:17319"/>
        <dbReference type="ChEBI" id="CHEBI:33737"/>
        <dbReference type="ChEBI" id="CHEBI:33738"/>
        <dbReference type="ChEBI" id="CHEBI:57844"/>
        <dbReference type="ChEBI" id="CHEBI:57856"/>
        <dbReference type="ChEBI" id="CHEBI:59789"/>
        <dbReference type="ChEBI" id="CHEBI:74411"/>
        <dbReference type="ChEBI" id="CHEBI:74497"/>
        <dbReference type="EC" id="2.1.1.192"/>
    </reaction>
</comment>
<keyword evidence="5 14" id="KW-0698">rRNA processing</keyword>
<dbReference type="GO" id="GO:0019843">
    <property type="term" value="F:rRNA binding"/>
    <property type="evidence" value="ECO:0007669"/>
    <property type="project" value="UniProtKB-UniRule"/>
</dbReference>
<dbReference type="SUPFAM" id="SSF102114">
    <property type="entry name" value="Radical SAM enzymes"/>
    <property type="match status" value="1"/>
</dbReference>
<feature type="binding site" evidence="14">
    <location>
        <begin position="159"/>
        <end position="160"/>
    </location>
    <ligand>
        <name>S-adenosyl-L-methionine</name>
        <dbReference type="ChEBI" id="CHEBI:59789"/>
    </ligand>
</feature>
<protein>
    <recommendedName>
        <fullName evidence="14">Probable dual-specificity RNA methyltransferase RlmN</fullName>
        <ecNumber evidence="14">2.1.1.192</ecNumber>
    </recommendedName>
    <alternativeName>
        <fullName evidence="14">23S rRNA (adenine(2503)-C(2))-methyltransferase</fullName>
    </alternativeName>
    <alternativeName>
        <fullName evidence="14">23S rRNA m2A2503 methyltransferase</fullName>
    </alternativeName>
    <alternativeName>
        <fullName evidence="14">Ribosomal RNA large subunit methyltransferase N</fullName>
    </alternativeName>
    <alternativeName>
        <fullName evidence="14">tRNA (adenine(37)-C(2))-methyltransferase</fullName>
    </alternativeName>
    <alternativeName>
        <fullName evidence="14">tRNA m2A37 methyltransferase</fullName>
    </alternativeName>
</protein>
<comment type="function">
    <text evidence="14">Specifically methylates position 2 of adenine 2503 in 23S rRNA and position 2 of adenine 37 in tRNAs.</text>
</comment>
<dbReference type="GO" id="GO:0051539">
    <property type="term" value="F:4 iron, 4 sulfur cluster binding"/>
    <property type="evidence" value="ECO:0007669"/>
    <property type="project" value="UniProtKB-UniRule"/>
</dbReference>
<dbReference type="Proteomes" id="UP000283855">
    <property type="component" value="Unassembled WGS sequence"/>
</dbReference>
<dbReference type="Pfam" id="PF21016">
    <property type="entry name" value="RlmN_N"/>
    <property type="match status" value="1"/>
</dbReference>
<dbReference type="EC" id="2.1.1.192" evidence="14"/>
<comment type="caution">
    <text evidence="15">The sequence shown here is derived from an EMBL/GenBank/DDBJ whole genome shotgun (WGS) entry which is preliminary data.</text>
</comment>
<dbReference type="PIRSF" id="PIRSF006004">
    <property type="entry name" value="CHP00048"/>
    <property type="match status" value="1"/>
</dbReference>
<gene>
    <name evidence="14" type="primary">rlmN</name>
    <name evidence="15" type="ORF">DW921_05425</name>
</gene>
<dbReference type="GO" id="GO:0046872">
    <property type="term" value="F:metal ion binding"/>
    <property type="evidence" value="ECO:0007669"/>
    <property type="project" value="UniProtKB-KW"/>
</dbReference>
<reference evidence="15 16" key="1">
    <citation type="submission" date="2018-08" db="EMBL/GenBank/DDBJ databases">
        <title>A genome reference for cultivated species of the human gut microbiota.</title>
        <authorList>
            <person name="Zou Y."/>
            <person name="Xue W."/>
            <person name="Luo G."/>
        </authorList>
    </citation>
    <scope>NUCLEOTIDE SEQUENCE [LARGE SCALE GENOMIC DNA]</scope>
    <source>
        <strain evidence="15 16">AM42-38</strain>
    </source>
</reference>
<evidence type="ECO:0000256" key="13">
    <source>
        <dbReference type="ARBA" id="ARBA00023157"/>
    </source>
</evidence>
<dbReference type="InterPro" id="IPR058240">
    <property type="entry name" value="rSAM_sf"/>
</dbReference>
<keyword evidence="11 14" id="KW-0408">Iron</keyword>
<evidence type="ECO:0000256" key="3">
    <source>
        <dbReference type="ARBA" id="ARBA00022485"/>
    </source>
</evidence>
<evidence type="ECO:0000256" key="8">
    <source>
        <dbReference type="ARBA" id="ARBA00022691"/>
    </source>
</evidence>
<feature type="binding site" evidence="14">
    <location>
        <position position="121"/>
    </location>
    <ligand>
        <name>[4Fe-4S] cluster</name>
        <dbReference type="ChEBI" id="CHEBI:49883"/>
        <note>4Fe-4S-S-AdoMet</note>
    </ligand>
</feature>
<sequence>MDSTKAPLLGKTLDELTQIVLDLGMPKFTAGQIASWLYGRKVASIDEMTNLSVKNRERLKECYEVGATAPVHEMRSVDGTVKYLFRTPEGDYVESVYIPDADRATLCVSSQVGCKMNCKFCMTGKQGYTNSLTAAQILNQIYSIPERDTLTNVVFMGMGEPFDNLDEVLRALEILTASYGYAWSPKRITVSSVGLRKGLRRFLDESDCHLAISLHSPFPAQRQELMPAEKAFSIVEIVDILRQYDFSKQRRLSFEYIVFKGVNDSLIYAKELVRLLRGLDCRMNLIRFHAIPNVDLEGADMETMLAFRDYLTQHGLFATIRASRGEDIFAACGMLSTAKQQANKQNNETV</sequence>
<dbReference type="GO" id="GO:0070040">
    <property type="term" value="F:rRNA (adenine(2503)-C2-)-methyltransferase activity"/>
    <property type="evidence" value="ECO:0007669"/>
    <property type="project" value="UniProtKB-UniRule"/>
</dbReference>
<dbReference type="GO" id="GO:0030488">
    <property type="term" value="P:tRNA methylation"/>
    <property type="evidence" value="ECO:0007669"/>
    <property type="project" value="UniProtKB-UniRule"/>
</dbReference>
<keyword evidence="8 14" id="KW-0949">S-adenosyl-L-methionine</keyword>
<evidence type="ECO:0000256" key="11">
    <source>
        <dbReference type="ARBA" id="ARBA00023004"/>
    </source>
</evidence>
<feature type="active site" description="Proton acceptor" evidence="14">
    <location>
        <position position="94"/>
    </location>
</feature>
<keyword evidence="6 14" id="KW-0489">Methyltransferase</keyword>
<feature type="binding site" evidence="14">
    <location>
        <position position="114"/>
    </location>
    <ligand>
        <name>[4Fe-4S] cluster</name>
        <dbReference type="ChEBI" id="CHEBI:49883"/>
        <note>4Fe-4S-S-AdoMet</note>
    </ligand>
</feature>
<evidence type="ECO:0000256" key="2">
    <source>
        <dbReference type="ARBA" id="ARBA00007544"/>
    </source>
</evidence>
<keyword evidence="3 14" id="KW-0004">4Fe-4S</keyword>
<keyword evidence="13 14" id="KW-1015">Disulfide bond</keyword>
<feature type="binding site" evidence="14">
    <location>
        <position position="118"/>
    </location>
    <ligand>
        <name>[4Fe-4S] cluster</name>
        <dbReference type="ChEBI" id="CHEBI:49883"/>
        <note>4Fe-4S-S-AdoMet</note>
    </ligand>
</feature>
<proteinExistence type="inferred from homology"/>
<feature type="binding site" evidence="14">
    <location>
        <begin position="213"/>
        <end position="215"/>
    </location>
    <ligand>
        <name>S-adenosyl-L-methionine</name>
        <dbReference type="ChEBI" id="CHEBI:59789"/>
    </ligand>
</feature>
<accession>A0A413T1V3</accession>
<keyword evidence="9 14" id="KW-0819">tRNA processing</keyword>
<evidence type="ECO:0000256" key="14">
    <source>
        <dbReference type="HAMAP-Rule" id="MF_01849"/>
    </source>
</evidence>
<name>A0A413T1V3_9BACT</name>
<dbReference type="Gene3D" id="1.10.150.530">
    <property type="match status" value="1"/>
</dbReference>
<evidence type="ECO:0000313" key="15">
    <source>
        <dbReference type="EMBL" id="RHA76957.1"/>
    </source>
</evidence>
<comment type="cofactor">
    <cofactor evidence="14">
        <name>[4Fe-4S] cluster</name>
        <dbReference type="ChEBI" id="CHEBI:49883"/>
    </cofactor>
    <text evidence="14">Binds 1 [4Fe-4S] cluster. The cluster is coordinated with 3 cysteines and an exchangeable S-adenosyl-L-methionine.</text>
</comment>
<dbReference type="GO" id="GO:0002935">
    <property type="term" value="F:tRNA (adenine(37)-C2)-methyltransferase activity"/>
    <property type="evidence" value="ECO:0007669"/>
    <property type="project" value="UniProtKB-UniRule"/>
</dbReference>
<dbReference type="PANTHER" id="PTHR30544">
    <property type="entry name" value="23S RRNA METHYLTRANSFERASE"/>
    <property type="match status" value="1"/>
</dbReference>
<feature type="binding site" evidence="14">
    <location>
        <position position="191"/>
    </location>
    <ligand>
        <name>S-adenosyl-L-methionine</name>
        <dbReference type="ChEBI" id="CHEBI:59789"/>
    </ligand>
</feature>
<dbReference type="InterPro" id="IPR004383">
    <property type="entry name" value="rRNA_lsu_MTrfase_RlmN/Cfr"/>
</dbReference>
<feature type="binding site" evidence="14">
    <location>
        <position position="289"/>
    </location>
    <ligand>
        <name>S-adenosyl-L-methionine</name>
        <dbReference type="ChEBI" id="CHEBI:59789"/>
    </ligand>
</feature>
<dbReference type="PANTHER" id="PTHR30544:SF5">
    <property type="entry name" value="RADICAL SAM CORE DOMAIN-CONTAINING PROTEIN"/>
    <property type="match status" value="1"/>
</dbReference>
<comment type="catalytic activity">
    <reaction evidence="14">
        <text>adenosine(37) in tRNA + 2 reduced [2Fe-2S]-[ferredoxin] + 2 S-adenosyl-L-methionine = 2-methyladenosine(37) in tRNA + 5'-deoxyadenosine + L-methionine + 2 oxidized [2Fe-2S]-[ferredoxin] + S-adenosyl-L-homocysteine</text>
        <dbReference type="Rhea" id="RHEA:43332"/>
        <dbReference type="Rhea" id="RHEA-COMP:10000"/>
        <dbReference type="Rhea" id="RHEA-COMP:10001"/>
        <dbReference type="Rhea" id="RHEA-COMP:10162"/>
        <dbReference type="Rhea" id="RHEA-COMP:10485"/>
        <dbReference type="ChEBI" id="CHEBI:17319"/>
        <dbReference type="ChEBI" id="CHEBI:33737"/>
        <dbReference type="ChEBI" id="CHEBI:33738"/>
        <dbReference type="ChEBI" id="CHEBI:57844"/>
        <dbReference type="ChEBI" id="CHEBI:57856"/>
        <dbReference type="ChEBI" id="CHEBI:59789"/>
        <dbReference type="ChEBI" id="CHEBI:74411"/>
        <dbReference type="ChEBI" id="CHEBI:74497"/>
        <dbReference type="EC" id="2.1.1.192"/>
    </reaction>
</comment>
<comment type="caution">
    <text evidence="14">Lacks conserved residue(s) required for the propagation of feature annotation.</text>
</comment>
<dbReference type="NCBIfam" id="TIGR00048">
    <property type="entry name" value="rRNA_mod_RlmN"/>
    <property type="match status" value="1"/>
</dbReference>
<dbReference type="InterPro" id="IPR048641">
    <property type="entry name" value="RlmN_N"/>
</dbReference>
<dbReference type="EMBL" id="QSFT01000008">
    <property type="protein sequence ID" value="RHA76957.1"/>
    <property type="molecule type" value="Genomic_DNA"/>
</dbReference>
<evidence type="ECO:0000256" key="12">
    <source>
        <dbReference type="ARBA" id="ARBA00023014"/>
    </source>
</evidence>
<evidence type="ECO:0000256" key="1">
    <source>
        <dbReference type="ARBA" id="ARBA00004496"/>
    </source>
</evidence>
<dbReference type="SFLD" id="SFLDF00275">
    <property type="entry name" value="adenosine_C2_methyltransferase"/>
    <property type="match status" value="1"/>
</dbReference>
<comment type="subcellular location">
    <subcellularLocation>
        <location evidence="1 14">Cytoplasm</location>
    </subcellularLocation>
</comment>
<evidence type="ECO:0000256" key="7">
    <source>
        <dbReference type="ARBA" id="ARBA00022679"/>
    </source>
</evidence>
<evidence type="ECO:0000256" key="5">
    <source>
        <dbReference type="ARBA" id="ARBA00022552"/>
    </source>
</evidence>
<dbReference type="RefSeq" id="WP_008140389.1">
    <property type="nucleotide sequence ID" value="NZ_CABJGD010000008.1"/>
</dbReference>
<evidence type="ECO:0000256" key="4">
    <source>
        <dbReference type="ARBA" id="ARBA00022490"/>
    </source>
</evidence>
<dbReference type="GO" id="GO:0070475">
    <property type="term" value="P:rRNA base methylation"/>
    <property type="evidence" value="ECO:0007669"/>
    <property type="project" value="UniProtKB-UniRule"/>
</dbReference>
<evidence type="ECO:0000256" key="9">
    <source>
        <dbReference type="ARBA" id="ARBA00022694"/>
    </source>
</evidence>
<dbReference type="PROSITE" id="PS51918">
    <property type="entry name" value="RADICAL_SAM"/>
    <property type="match status" value="1"/>
</dbReference>
<keyword evidence="12 14" id="KW-0411">Iron-sulfur</keyword>
<dbReference type="Pfam" id="PF04055">
    <property type="entry name" value="Radical_SAM"/>
    <property type="match status" value="1"/>
</dbReference>
<dbReference type="CDD" id="cd01335">
    <property type="entry name" value="Radical_SAM"/>
    <property type="match status" value="1"/>
</dbReference>
<dbReference type="InterPro" id="IPR027492">
    <property type="entry name" value="RNA_MTrfase_RlmN"/>
</dbReference>
<feature type="active site" description="S-methylcysteine intermediate" evidence="14">
    <location>
        <position position="332"/>
    </location>
</feature>
<dbReference type="FunFam" id="3.20.20.70:FF:000014">
    <property type="entry name" value="Probable dual-specificity RNA methyltransferase RlmN"/>
    <property type="match status" value="1"/>
</dbReference>
<dbReference type="HAMAP" id="MF_01849">
    <property type="entry name" value="RNA_methyltr_RlmN"/>
    <property type="match status" value="1"/>
</dbReference>
<organism evidence="15 16">
    <name type="scientific">Phocaeicola coprophilus</name>
    <dbReference type="NCBI Taxonomy" id="387090"/>
    <lineage>
        <taxon>Bacteria</taxon>
        <taxon>Pseudomonadati</taxon>
        <taxon>Bacteroidota</taxon>
        <taxon>Bacteroidia</taxon>
        <taxon>Bacteroidales</taxon>
        <taxon>Bacteroidaceae</taxon>
        <taxon>Phocaeicola</taxon>
    </lineage>
</organism>
<keyword evidence="4 14" id="KW-0963">Cytoplasm</keyword>
<keyword evidence="10 14" id="KW-0479">Metal-binding</keyword>